<evidence type="ECO:0000313" key="11">
    <source>
        <dbReference type="EnsemblMetazoa" id="ENSAATROPP010530"/>
    </source>
</evidence>
<evidence type="ECO:0000256" key="4">
    <source>
        <dbReference type="ARBA" id="ARBA00022729"/>
    </source>
</evidence>
<keyword evidence="4" id="KW-0732">Signal</keyword>
<dbReference type="AlphaFoldDB" id="A0AAG5DI02"/>
<keyword evidence="3" id="KW-0399">Innate immunity</keyword>
<evidence type="ECO:0000256" key="3">
    <source>
        <dbReference type="ARBA" id="ARBA00022588"/>
    </source>
</evidence>
<dbReference type="PROSITE" id="PS50240">
    <property type="entry name" value="TRYPSIN_DOM"/>
    <property type="match status" value="1"/>
</dbReference>
<comment type="subcellular location">
    <subcellularLocation>
        <location evidence="1">Secreted</location>
    </subcellularLocation>
</comment>
<dbReference type="InterPro" id="IPR041515">
    <property type="entry name" value="PPAF-2-like_Clip"/>
</dbReference>
<dbReference type="Pfam" id="PF00089">
    <property type="entry name" value="Trypsin"/>
    <property type="match status" value="1"/>
</dbReference>
<feature type="domain" description="Peptidase S1" evidence="10">
    <location>
        <begin position="246"/>
        <end position="499"/>
    </location>
</feature>
<dbReference type="GO" id="GO:0045087">
    <property type="term" value="P:innate immune response"/>
    <property type="evidence" value="ECO:0007669"/>
    <property type="project" value="UniProtKB-KW"/>
</dbReference>
<feature type="compositionally biased region" description="Low complexity" evidence="9">
    <location>
        <begin position="195"/>
        <end position="215"/>
    </location>
</feature>
<evidence type="ECO:0000256" key="9">
    <source>
        <dbReference type="SAM" id="MobiDB-lite"/>
    </source>
</evidence>
<dbReference type="InterPro" id="IPR001314">
    <property type="entry name" value="Peptidase_S1A"/>
</dbReference>
<feature type="compositionally biased region" description="Basic and acidic residues" evidence="9">
    <location>
        <begin position="25"/>
        <end position="37"/>
    </location>
</feature>
<dbReference type="GO" id="GO:0004252">
    <property type="term" value="F:serine-type endopeptidase activity"/>
    <property type="evidence" value="ECO:0007669"/>
    <property type="project" value="InterPro"/>
</dbReference>
<evidence type="ECO:0000256" key="6">
    <source>
        <dbReference type="ARBA" id="ARBA00023157"/>
    </source>
</evidence>
<name>A0AAG5DI02_ANOAO</name>
<dbReference type="InterPro" id="IPR043504">
    <property type="entry name" value="Peptidase_S1_PA_chymotrypsin"/>
</dbReference>
<evidence type="ECO:0000256" key="7">
    <source>
        <dbReference type="ARBA" id="ARBA00023180"/>
    </source>
</evidence>
<dbReference type="Pfam" id="PF18322">
    <property type="entry name" value="CLIP_1"/>
    <property type="match status" value="1"/>
</dbReference>
<dbReference type="SMART" id="SM00020">
    <property type="entry name" value="Tryp_SPc"/>
    <property type="match status" value="1"/>
</dbReference>
<evidence type="ECO:0000313" key="12">
    <source>
        <dbReference type="Proteomes" id="UP000075880"/>
    </source>
</evidence>
<keyword evidence="2" id="KW-0964">Secreted</keyword>
<dbReference type="SUPFAM" id="SSF50494">
    <property type="entry name" value="Trypsin-like serine proteases"/>
    <property type="match status" value="1"/>
</dbReference>
<dbReference type="PANTHER" id="PTHR24258">
    <property type="entry name" value="SERINE PROTEASE-RELATED"/>
    <property type="match status" value="1"/>
</dbReference>
<keyword evidence="7" id="KW-0325">Glycoprotein</keyword>
<evidence type="ECO:0000256" key="5">
    <source>
        <dbReference type="ARBA" id="ARBA00022859"/>
    </source>
</evidence>
<comment type="similarity">
    <text evidence="8">Belongs to the peptidase S1 family. CLIP subfamily.</text>
</comment>
<dbReference type="Proteomes" id="UP000075880">
    <property type="component" value="Unassembled WGS sequence"/>
</dbReference>
<dbReference type="InterPro" id="IPR001254">
    <property type="entry name" value="Trypsin_dom"/>
</dbReference>
<feature type="region of interest" description="Disordered" evidence="9">
    <location>
        <begin position="9"/>
        <end position="37"/>
    </location>
</feature>
<protein>
    <recommendedName>
        <fullName evidence="10">Peptidase S1 domain-containing protein</fullName>
    </recommendedName>
</protein>
<dbReference type="PRINTS" id="PR00722">
    <property type="entry name" value="CHYMOTRYPSIN"/>
</dbReference>
<dbReference type="CDD" id="cd00190">
    <property type="entry name" value="Tryp_SPc"/>
    <property type="match status" value="1"/>
</dbReference>
<dbReference type="GO" id="GO:0006508">
    <property type="term" value="P:proteolysis"/>
    <property type="evidence" value="ECO:0007669"/>
    <property type="project" value="InterPro"/>
</dbReference>
<reference evidence="11" key="1">
    <citation type="submission" date="2024-04" db="UniProtKB">
        <authorList>
            <consortium name="EnsemblMetazoa"/>
        </authorList>
    </citation>
    <scope>IDENTIFICATION</scope>
    <source>
        <strain evidence="11">EBRO</strain>
    </source>
</reference>
<dbReference type="InterPro" id="IPR009003">
    <property type="entry name" value="Peptidase_S1_PA"/>
</dbReference>
<accession>A0AAG5DI02</accession>
<dbReference type="PANTHER" id="PTHR24258:SF129">
    <property type="entry name" value="LP15124P-RELATED"/>
    <property type="match status" value="1"/>
</dbReference>
<dbReference type="Gene3D" id="2.40.10.10">
    <property type="entry name" value="Trypsin-like serine proteases"/>
    <property type="match status" value="2"/>
</dbReference>
<dbReference type="FunFam" id="2.40.10.10:FF:000028">
    <property type="entry name" value="Serine protease easter"/>
    <property type="match status" value="1"/>
</dbReference>
<dbReference type="GO" id="GO:0005576">
    <property type="term" value="C:extracellular region"/>
    <property type="evidence" value="ECO:0007669"/>
    <property type="project" value="UniProtKB-SubCell"/>
</dbReference>
<dbReference type="EnsemblMetazoa" id="ENSAATROPT011635">
    <property type="protein sequence ID" value="ENSAATROPP010530"/>
    <property type="gene ID" value="ENSAATROPG009470"/>
</dbReference>
<feature type="region of interest" description="Disordered" evidence="9">
    <location>
        <begin position="154"/>
        <end position="217"/>
    </location>
</feature>
<evidence type="ECO:0000256" key="1">
    <source>
        <dbReference type="ARBA" id="ARBA00004613"/>
    </source>
</evidence>
<evidence type="ECO:0000259" key="10">
    <source>
        <dbReference type="PROSITE" id="PS50240"/>
    </source>
</evidence>
<sequence length="519" mass="57114">MRARLILGKTHSKNPPLRLSVLGQRDTKTPGNRHEHSKCSPARFDITRLFAALVPCCEQEARTVAPGVVSMGLRRWMLQLSVLVAVINAQQTVLWLADNGACKTIANEDGVCVYHYQCLNGTINVNGENVIDLRRAGDACDDYLLECCTEPQPVDVTPSADGGTNNETTSSTIEDATEKQTPDPTTSTEEKNEPPESSVPTSTTPAASTVETSATKKPLKPPALIVPVYELEGCGHRNPHGVLFTIENNVHSETEYGEYPWAAAVFLREENGTLRYLCGGALIDQAAILTTASCLHGYRAKTSQLLVRLGEWDMSTLREPIPHVDSEVDQVYLHPQYGVTSYVNDIAVVILRETVELGHTIGVVCLPPANQMPTVGDLFGASWGNVPAFVVPKKLPQTILKKTQLQYVSNGVCQTTMRRLMERKFKLHQSFICASAIDTEMLPCRGDSGSPFMVEINGSNNRFYLAGLSTWGFDCNKQNAPTVLTNVAHHRDWIDGVIKRENLNTWSYTYQPNEVSGEE</sequence>
<evidence type="ECO:0000256" key="2">
    <source>
        <dbReference type="ARBA" id="ARBA00022525"/>
    </source>
</evidence>
<proteinExistence type="inferred from homology"/>
<keyword evidence="6" id="KW-1015">Disulfide bond</keyword>
<evidence type="ECO:0000256" key="8">
    <source>
        <dbReference type="ARBA" id="ARBA00024195"/>
    </source>
</evidence>
<feature type="compositionally biased region" description="Polar residues" evidence="9">
    <location>
        <begin position="162"/>
        <end position="174"/>
    </location>
</feature>
<keyword evidence="12" id="KW-1185">Reference proteome</keyword>
<keyword evidence="5" id="KW-0391">Immunity</keyword>
<organism evidence="11 12">
    <name type="scientific">Anopheles atroparvus</name>
    <name type="common">European mosquito</name>
    <dbReference type="NCBI Taxonomy" id="41427"/>
    <lineage>
        <taxon>Eukaryota</taxon>
        <taxon>Metazoa</taxon>
        <taxon>Ecdysozoa</taxon>
        <taxon>Arthropoda</taxon>
        <taxon>Hexapoda</taxon>
        <taxon>Insecta</taxon>
        <taxon>Pterygota</taxon>
        <taxon>Neoptera</taxon>
        <taxon>Endopterygota</taxon>
        <taxon>Diptera</taxon>
        <taxon>Nematocera</taxon>
        <taxon>Culicoidea</taxon>
        <taxon>Culicidae</taxon>
        <taxon>Anophelinae</taxon>
        <taxon>Anopheles</taxon>
    </lineage>
</organism>